<dbReference type="InterPro" id="IPR024051">
    <property type="entry name" value="AICAR_Tfase_dup_dom_sf"/>
</dbReference>
<reference evidence="1 2" key="1">
    <citation type="submission" date="2019-07" db="EMBL/GenBank/DDBJ databases">
        <title>Whole genome shotgun sequence of Pseudonocardia sulfidoxydans NBRC 16205.</title>
        <authorList>
            <person name="Hosoyama A."/>
            <person name="Uohara A."/>
            <person name="Ohji S."/>
            <person name="Ichikawa N."/>
        </authorList>
    </citation>
    <scope>NUCLEOTIDE SEQUENCE [LARGE SCALE GENOMIC DNA]</scope>
    <source>
        <strain evidence="1 2">NBRC 16205</strain>
    </source>
</reference>
<dbReference type="SUPFAM" id="SSF53927">
    <property type="entry name" value="Cytidine deaminase-like"/>
    <property type="match status" value="1"/>
</dbReference>
<dbReference type="AlphaFoldDB" id="A0A511DAM0"/>
<name>A0A511DAM0_9PSEU</name>
<gene>
    <name evidence="1" type="ORF">PSU4_08000</name>
</gene>
<keyword evidence="2" id="KW-1185">Reference proteome</keyword>
<comment type="caution">
    <text evidence="1">The sequence shown here is derived from an EMBL/GenBank/DDBJ whole genome shotgun (WGS) entry which is preliminary data.</text>
</comment>
<dbReference type="Gene3D" id="1.10.287.440">
    <property type="match status" value="1"/>
</dbReference>
<organism evidence="1 2">
    <name type="scientific">Pseudonocardia sulfidoxydans NBRC 16205</name>
    <dbReference type="NCBI Taxonomy" id="1223511"/>
    <lineage>
        <taxon>Bacteria</taxon>
        <taxon>Bacillati</taxon>
        <taxon>Actinomycetota</taxon>
        <taxon>Actinomycetes</taxon>
        <taxon>Pseudonocardiales</taxon>
        <taxon>Pseudonocardiaceae</taxon>
        <taxon>Pseudonocardia</taxon>
    </lineage>
</organism>
<dbReference type="GO" id="GO:0004643">
    <property type="term" value="F:phosphoribosylaminoimidazolecarboxamide formyltransferase activity"/>
    <property type="evidence" value="ECO:0007669"/>
    <property type="project" value="InterPro"/>
</dbReference>
<protein>
    <submittedName>
        <fullName evidence="1">5-aminoimidazole-4-carboxamide ribonucleotide transformylase</fullName>
    </submittedName>
</protein>
<dbReference type="GO" id="GO:0006189">
    <property type="term" value="P:'de novo' IMP biosynthetic process"/>
    <property type="evidence" value="ECO:0007669"/>
    <property type="project" value="TreeGrafter"/>
</dbReference>
<dbReference type="GO" id="GO:0005829">
    <property type="term" value="C:cytosol"/>
    <property type="evidence" value="ECO:0007669"/>
    <property type="project" value="TreeGrafter"/>
</dbReference>
<dbReference type="InterPro" id="IPR024050">
    <property type="entry name" value="AICAR_Tfase_insert_dom_sf"/>
</dbReference>
<accession>A0A511DAM0</accession>
<dbReference type="PANTHER" id="PTHR11692">
    <property type="entry name" value="BIFUNCTIONAL PURINE BIOSYNTHESIS PROTEIN PURH"/>
    <property type="match status" value="1"/>
</dbReference>
<sequence length="383" mass="41280">MLLRYGTNPHQQPATAEFLDPARPPLRVLSGEPSYVNMLDALTGWALVREAAAVCGTPVAASMKHVSPAGVALAGRVDEVAAETFGLDAAAVGPLTSAYVRARDADPRASFGDMIAVSEPVDAELADLVRRLTSDGIIAPGYAPGTVETLAAKKDGRFLVLEADPSVAPPQREVREIGGVRLEQPRDVEPLTAELLTRSAPALAPRAVTDLLLGLVAMRHTESNAVAYLRDGMALGIGAGQQSRIDCTRLAGTKADNWWLRRHPAVRSMTFVEGLSATERTNWRLRVVEGDLDLRETGLLSAATRGFTLFTARERTSWIGRLDEVAFVSDGAIPFRDNVDQAARHGVRHLAEPGGSTRSPDVAAACREHRITRVRDVPRLFRH</sequence>
<evidence type="ECO:0000313" key="2">
    <source>
        <dbReference type="Proteomes" id="UP000321685"/>
    </source>
</evidence>
<dbReference type="InterPro" id="IPR002695">
    <property type="entry name" value="PurH-like"/>
</dbReference>
<dbReference type="RefSeq" id="WP_147102561.1">
    <property type="nucleotide sequence ID" value="NZ_BJVJ01000004.1"/>
</dbReference>
<dbReference type="Pfam" id="PF01808">
    <property type="entry name" value="AICARFT_IMPCHas"/>
    <property type="match status" value="1"/>
</dbReference>
<dbReference type="OrthoDB" id="9802065at2"/>
<dbReference type="GO" id="GO:0003937">
    <property type="term" value="F:IMP cyclohydrolase activity"/>
    <property type="evidence" value="ECO:0007669"/>
    <property type="project" value="InterPro"/>
</dbReference>
<dbReference type="Proteomes" id="UP000321685">
    <property type="component" value="Unassembled WGS sequence"/>
</dbReference>
<evidence type="ECO:0000313" key="1">
    <source>
        <dbReference type="EMBL" id="GEL21846.1"/>
    </source>
</evidence>
<proteinExistence type="predicted"/>
<dbReference type="EMBL" id="BJVJ01000004">
    <property type="protein sequence ID" value="GEL21846.1"/>
    <property type="molecule type" value="Genomic_DNA"/>
</dbReference>
<dbReference type="Gene3D" id="3.40.140.20">
    <property type="match status" value="2"/>
</dbReference>
<dbReference type="PANTHER" id="PTHR11692:SF0">
    <property type="entry name" value="BIFUNCTIONAL PURINE BIOSYNTHESIS PROTEIN ATIC"/>
    <property type="match status" value="1"/>
</dbReference>
<dbReference type="InterPro" id="IPR016193">
    <property type="entry name" value="Cytidine_deaminase-like"/>
</dbReference>
<dbReference type="SMART" id="SM00798">
    <property type="entry name" value="AICARFT_IMPCHas"/>
    <property type="match status" value="1"/>
</dbReference>